<name>A0ABW3CRM4_9ACTN</name>
<reference evidence="2" key="1">
    <citation type="journal article" date="2019" name="Int. J. Syst. Evol. Microbiol.">
        <title>The Global Catalogue of Microorganisms (GCM) 10K type strain sequencing project: providing services to taxonomists for standard genome sequencing and annotation.</title>
        <authorList>
            <consortium name="The Broad Institute Genomics Platform"/>
            <consortium name="The Broad Institute Genome Sequencing Center for Infectious Disease"/>
            <person name="Wu L."/>
            <person name="Ma J."/>
        </authorList>
    </citation>
    <scope>NUCLEOTIDE SEQUENCE [LARGE SCALE GENOMIC DNA]</scope>
    <source>
        <strain evidence="2">JCM 31696</strain>
    </source>
</reference>
<evidence type="ECO:0000313" key="2">
    <source>
        <dbReference type="Proteomes" id="UP001597083"/>
    </source>
</evidence>
<comment type="caution">
    <text evidence="1">The sequence shown here is derived from an EMBL/GenBank/DDBJ whole genome shotgun (WGS) entry which is preliminary data.</text>
</comment>
<accession>A0ABW3CRM4</accession>
<proteinExistence type="predicted"/>
<protein>
    <submittedName>
        <fullName evidence="1">Uncharacterized protein</fullName>
    </submittedName>
</protein>
<sequence>MVPYGLRHQVRLDEAYTAPISGIVYDPNRQLSTVGGRPLVEQPALLRQYTVTWGTTANDNKTDDGG</sequence>
<evidence type="ECO:0000313" key="1">
    <source>
        <dbReference type="EMBL" id="MFD0857210.1"/>
    </source>
</evidence>
<organism evidence="1 2">
    <name type="scientific">Actinomadura adrarensis</name>
    <dbReference type="NCBI Taxonomy" id="1819600"/>
    <lineage>
        <taxon>Bacteria</taxon>
        <taxon>Bacillati</taxon>
        <taxon>Actinomycetota</taxon>
        <taxon>Actinomycetes</taxon>
        <taxon>Streptosporangiales</taxon>
        <taxon>Thermomonosporaceae</taxon>
        <taxon>Actinomadura</taxon>
    </lineage>
</organism>
<gene>
    <name evidence="1" type="ORF">ACFQ07_33715</name>
</gene>
<keyword evidence="2" id="KW-1185">Reference proteome</keyword>
<dbReference type="EMBL" id="JBHTIR010004384">
    <property type="protein sequence ID" value="MFD0857210.1"/>
    <property type="molecule type" value="Genomic_DNA"/>
</dbReference>
<dbReference type="Proteomes" id="UP001597083">
    <property type="component" value="Unassembled WGS sequence"/>
</dbReference>